<dbReference type="Proteomes" id="UP000237481">
    <property type="component" value="Unassembled WGS sequence"/>
</dbReference>
<proteinExistence type="predicted"/>
<feature type="region of interest" description="Disordered" evidence="1">
    <location>
        <begin position="317"/>
        <end position="340"/>
    </location>
</feature>
<gene>
    <name evidence="3" type="ORF">TPAR_03939</name>
</gene>
<feature type="domain" description="Cytidyltransferase-like" evidence="2">
    <location>
        <begin position="50"/>
        <end position="164"/>
    </location>
</feature>
<protein>
    <recommendedName>
        <fullName evidence="2">Cytidyltransferase-like domain-containing protein</fullName>
    </recommendedName>
</protein>
<dbReference type="InterPro" id="IPR014729">
    <property type="entry name" value="Rossmann-like_a/b/a_fold"/>
</dbReference>
<dbReference type="AlphaFoldDB" id="A0A2S4L086"/>
<dbReference type="SUPFAM" id="SSF52374">
    <property type="entry name" value="Nucleotidylyl transferase"/>
    <property type="match status" value="1"/>
</dbReference>
<dbReference type="Gene3D" id="3.40.50.620">
    <property type="entry name" value="HUPs"/>
    <property type="match status" value="1"/>
</dbReference>
<dbReference type="GO" id="GO:0003824">
    <property type="term" value="F:catalytic activity"/>
    <property type="evidence" value="ECO:0007669"/>
    <property type="project" value="InterPro"/>
</dbReference>
<evidence type="ECO:0000313" key="3">
    <source>
        <dbReference type="EMBL" id="POR35862.1"/>
    </source>
</evidence>
<dbReference type="OrthoDB" id="3558741at2759"/>
<organism evidence="3 4">
    <name type="scientific">Tolypocladium paradoxum</name>
    <dbReference type="NCBI Taxonomy" id="94208"/>
    <lineage>
        <taxon>Eukaryota</taxon>
        <taxon>Fungi</taxon>
        <taxon>Dikarya</taxon>
        <taxon>Ascomycota</taxon>
        <taxon>Pezizomycotina</taxon>
        <taxon>Sordariomycetes</taxon>
        <taxon>Hypocreomycetidae</taxon>
        <taxon>Hypocreales</taxon>
        <taxon>Ophiocordycipitaceae</taxon>
        <taxon>Tolypocladium</taxon>
    </lineage>
</organism>
<name>A0A2S4L086_9HYPO</name>
<evidence type="ECO:0000313" key="4">
    <source>
        <dbReference type="Proteomes" id="UP000237481"/>
    </source>
</evidence>
<dbReference type="Pfam" id="PF01467">
    <property type="entry name" value="CTP_transf_like"/>
    <property type="match status" value="1"/>
</dbReference>
<sequence length="340" mass="37689">MANRRLGDLVERAAAQQGLSIEPSQRPFNNGNAQDPPLLRANRAPNHILLYPGCFNPPHKGHLALLNHVLRNAGADLSLTAAVVVFTDDDKLAAKNRKEERPLLLSKARRAELWREAAIADDRVWVFGGSEDSWKRLREQLQRDLARQKIDLRFLLLVGPDWISARSVTDPKSWGCVESVTSDISRPVDFRCPNSLRQLPKCSLWAPRSCQSSEQPSMAPVDVRCEAPADGANGALGVYTSTTVVSTCQTLRKPLRRYRFVACELRDRPEGDAPSSTEIRRIIATFGRDKLEGELAKYALSPSLLATYALEGGPYTAPAPRAMPPDHEARKLQAAADVKW</sequence>
<dbReference type="EMBL" id="PKSG01000391">
    <property type="protein sequence ID" value="POR35862.1"/>
    <property type="molecule type" value="Genomic_DNA"/>
</dbReference>
<accession>A0A2S4L086</accession>
<evidence type="ECO:0000256" key="1">
    <source>
        <dbReference type="SAM" id="MobiDB-lite"/>
    </source>
</evidence>
<evidence type="ECO:0000259" key="2">
    <source>
        <dbReference type="Pfam" id="PF01467"/>
    </source>
</evidence>
<dbReference type="InterPro" id="IPR004821">
    <property type="entry name" value="Cyt_trans-like"/>
</dbReference>
<dbReference type="NCBIfam" id="TIGR00125">
    <property type="entry name" value="cyt_tran_rel"/>
    <property type="match status" value="1"/>
</dbReference>
<dbReference type="STRING" id="94208.A0A2S4L086"/>
<comment type="caution">
    <text evidence="3">The sequence shown here is derived from an EMBL/GenBank/DDBJ whole genome shotgun (WGS) entry which is preliminary data.</text>
</comment>
<reference evidence="3 4" key="1">
    <citation type="submission" date="2018-01" db="EMBL/GenBank/DDBJ databases">
        <title>Harnessing the power of phylogenomics to disentangle the directionality and signatures of interkingdom host jumping in the parasitic fungal genus Tolypocladium.</title>
        <authorList>
            <person name="Quandt C.A."/>
            <person name="Patterson W."/>
            <person name="Spatafora J.W."/>
        </authorList>
    </citation>
    <scope>NUCLEOTIDE SEQUENCE [LARGE SCALE GENOMIC DNA]</scope>
    <source>
        <strain evidence="3 4">NRBC 100945</strain>
    </source>
</reference>
<keyword evidence="4" id="KW-1185">Reference proteome</keyword>